<dbReference type="InterPro" id="IPR016461">
    <property type="entry name" value="COMT-like"/>
</dbReference>
<dbReference type="PANTHER" id="PTHR11746">
    <property type="entry name" value="O-METHYLTRANSFERASE"/>
    <property type="match status" value="1"/>
</dbReference>
<accession>A0ABP1C0R0</accession>
<dbReference type="EMBL" id="OZ023710">
    <property type="protein sequence ID" value="CAK9882271.1"/>
    <property type="molecule type" value="Genomic_DNA"/>
</dbReference>
<feature type="domain" description="O-methyltransferase dimerisation" evidence="5">
    <location>
        <begin position="32"/>
        <end position="132"/>
    </location>
</feature>
<dbReference type="PROSITE" id="PS51683">
    <property type="entry name" value="SAM_OMT_II"/>
    <property type="match status" value="1"/>
</dbReference>
<dbReference type="Proteomes" id="UP001497522">
    <property type="component" value="Chromosome 9"/>
</dbReference>
<evidence type="ECO:0000256" key="2">
    <source>
        <dbReference type="ARBA" id="ARBA00022679"/>
    </source>
</evidence>
<evidence type="ECO:0000259" key="4">
    <source>
        <dbReference type="Pfam" id="PF00891"/>
    </source>
</evidence>
<evidence type="ECO:0000259" key="5">
    <source>
        <dbReference type="Pfam" id="PF08100"/>
    </source>
</evidence>
<reference evidence="6" key="1">
    <citation type="submission" date="2024-03" db="EMBL/GenBank/DDBJ databases">
        <authorList>
            <consortium name="ELIXIR-Norway"/>
            <consortium name="Elixir Norway"/>
        </authorList>
    </citation>
    <scope>NUCLEOTIDE SEQUENCE</scope>
</reference>
<keyword evidence="1" id="KW-0489">Methyltransferase</keyword>
<dbReference type="Pfam" id="PF08100">
    <property type="entry name" value="Dimerisation"/>
    <property type="match status" value="1"/>
</dbReference>
<protein>
    <submittedName>
        <fullName evidence="6">Uncharacterized protein</fullName>
    </submittedName>
</protein>
<dbReference type="Gene3D" id="1.10.10.10">
    <property type="entry name" value="Winged helix-like DNA-binding domain superfamily/Winged helix DNA-binding domain"/>
    <property type="match status" value="1"/>
</dbReference>
<dbReference type="Pfam" id="PF00891">
    <property type="entry name" value="Methyltransf_2"/>
    <property type="match status" value="1"/>
</dbReference>
<organism evidence="6 7">
    <name type="scientific">Sphagnum jensenii</name>
    <dbReference type="NCBI Taxonomy" id="128206"/>
    <lineage>
        <taxon>Eukaryota</taxon>
        <taxon>Viridiplantae</taxon>
        <taxon>Streptophyta</taxon>
        <taxon>Embryophyta</taxon>
        <taxon>Bryophyta</taxon>
        <taxon>Sphagnophytina</taxon>
        <taxon>Sphagnopsida</taxon>
        <taxon>Sphagnales</taxon>
        <taxon>Sphagnaceae</taxon>
        <taxon>Sphagnum</taxon>
    </lineage>
</organism>
<evidence type="ECO:0000256" key="1">
    <source>
        <dbReference type="ARBA" id="ARBA00022603"/>
    </source>
</evidence>
<keyword evidence="2" id="KW-0808">Transferase</keyword>
<dbReference type="SUPFAM" id="SSF53335">
    <property type="entry name" value="S-adenosyl-L-methionine-dependent methyltransferases"/>
    <property type="match status" value="1"/>
</dbReference>
<proteinExistence type="predicted"/>
<feature type="domain" description="O-methyltransferase C-terminal" evidence="4">
    <location>
        <begin position="158"/>
        <end position="353"/>
    </location>
</feature>
<dbReference type="InterPro" id="IPR012967">
    <property type="entry name" value="COMT_dimerisation"/>
</dbReference>
<keyword evidence="7" id="KW-1185">Reference proteome</keyword>
<dbReference type="InterPro" id="IPR001077">
    <property type="entry name" value="COMT_C"/>
</dbReference>
<evidence type="ECO:0000313" key="6">
    <source>
        <dbReference type="EMBL" id="CAK9882271.1"/>
    </source>
</evidence>
<gene>
    <name evidence="6" type="ORF">CSSPJE1EN2_LOCUS23627</name>
</gene>
<dbReference type="InterPro" id="IPR029063">
    <property type="entry name" value="SAM-dependent_MTases_sf"/>
</dbReference>
<evidence type="ECO:0000256" key="3">
    <source>
        <dbReference type="ARBA" id="ARBA00022691"/>
    </source>
</evidence>
<keyword evidence="3" id="KW-0949">S-adenosyl-L-methionine</keyword>
<dbReference type="PIRSF" id="PIRSF005739">
    <property type="entry name" value="O-mtase"/>
    <property type="match status" value="1"/>
</dbReference>
<dbReference type="InterPro" id="IPR036390">
    <property type="entry name" value="WH_DNA-bd_sf"/>
</dbReference>
<dbReference type="InterPro" id="IPR036388">
    <property type="entry name" value="WH-like_DNA-bd_sf"/>
</dbReference>
<dbReference type="SUPFAM" id="SSF46785">
    <property type="entry name" value="Winged helix' DNA-binding domain"/>
    <property type="match status" value="1"/>
</dbReference>
<evidence type="ECO:0000313" key="7">
    <source>
        <dbReference type="Proteomes" id="UP001497522"/>
    </source>
</evidence>
<sequence length="371" mass="40546">MAPAVSANGRSIWEQQLSEEEMNTAQTVALPMIFGFVTPFVMRSAVLLGLPDIIARAGPGKNLTLQQIAAALNTTRSNNNVDGSAAGSTPVNKSNLQRLLNYMVASGILSCSKKVQDDDPQSELVIVSNLLVTKNNPSTQAPMLLLQTSAAAQASWAHLHCSVFGEHPWRTAHGKNVWEYSRDNPEFNRTVNAAMAASVAMLSCGLHKYEGFKHIKTLVDVGGGVGKALGILVSSYPQMHGINFDQPHVVADAPNIPGVEHVGGNMFESIPSGDAIFIKFILHNWGDDDCIKVLKNCKKALHENGKVLIYELVMHPNGRFTQMMDMTMLTHFESGMERTEQQWRTLIAAAGFSSINFIELNPEHWLIEVSN</sequence>
<dbReference type="Gene3D" id="3.40.50.150">
    <property type="entry name" value="Vaccinia Virus protein VP39"/>
    <property type="match status" value="1"/>
</dbReference>
<name>A0ABP1C0R0_9BRYO</name>